<gene>
    <name evidence="2" type="ORF">ACFOMD_07395</name>
</gene>
<organism evidence="2 3">
    <name type="scientific">Sphingoaurantiacus capsulatus</name>
    <dbReference type="NCBI Taxonomy" id="1771310"/>
    <lineage>
        <taxon>Bacteria</taxon>
        <taxon>Pseudomonadati</taxon>
        <taxon>Pseudomonadota</taxon>
        <taxon>Alphaproteobacteria</taxon>
        <taxon>Sphingomonadales</taxon>
        <taxon>Sphingosinicellaceae</taxon>
        <taxon>Sphingoaurantiacus</taxon>
    </lineage>
</organism>
<dbReference type="Proteomes" id="UP001595615">
    <property type="component" value="Unassembled WGS sequence"/>
</dbReference>
<dbReference type="PROSITE" id="PS51340">
    <property type="entry name" value="MOSC"/>
    <property type="match status" value="1"/>
</dbReference>
<sequence>MRRLIGVVAELNRFPVKSMAGEELAEAEVRWSGLRGDREYGFVKADSLRRFPWFTGRDHSALLRYRAASAGDYGSAGLPVEVATPDGRRLGVGDPALAKELAAAAGGPVQLIQLSRGTYDSMPVSLVTRATLAVIDAAHGASLDPRRFRINIVIDSAERDIEWRGRSIEFGLDGARLAVVRPIERCAMITIDPDTAGRDASVMRTVARQFGNEVGEYASVLRQGPVRIGDEVYLVDEAAAPVAITSELAR</sequence>
<dbReference type="Gene3D" id="2.40.33.20">
    <property type="entry name" value="PK beta-barrel domain-like"/>
    <property type="match status" value="1"/>
</dbReference>
<dbReference type="EMBL" id="JBHRXV010000004">
    <property type="protein sequence ID" value="MFC3712388.1"/>
    <property type="molecule type" value="Genomic_DNA"/>
</dbReference>
<dbReference type="RefSeq" id="WP_380859159.1">
    <property type="nucleotide sequence ID" value="NZ_JBHRXV010000004.1"/>
</dbReference>
<keyword evidence="3" id="KW-1185">Reference proteome</keyword>
<accession>A0ABV7XBI5</accession>
<proteinExistence type="predicted"/>
<reference evidence="3" key="1">
    <citation type="journal article" date="2019" name="Int. J. Syst. Evol. Microbiol.">
        <title>The Global Catalogue of Microorganisms (GCM) 10K type strain sequencing project: providing services to taxonomists for standard genome sequencing and annotation.</title>
        <authorList>
            <consortium name="The Broad Institute Genomics Platform"/>
            <consortium name="The Broad Institute Genome Sequencing Center for Infectious Disease"/>
            <person name="Wu L."/>
            <person name="Ma J."/>
        </authorList>
    </citation>
    <scope>NUCLEOTIDE SEQUENCE [LARGE SCALE GENOMIC DNA]</scope>
    <source>
        <strain evidence="3">KCTC 42644</strain>
    </source>
</reference>
<dbReference type="SUPFAM" id="SSF50800">
    <property type="entry name" value="PK beta-barrel domain-like"/>
    <property type="match status" value="1"/>
</dbReference>
<evidence type="ECO:0000313" key="3">
    <source>
        <dbReference type="Proteomes" id="UP001595615"/>
    </source>
</evidence>
<dbReference type="InterPro" id="IPR005302">
    <property type="entry name" value="MoCF_Sase_C"/>
</dbReference>
<dbReference type="InterPro" id="IPR011037">
    <property type="entry name" value="Pyrv_Knase-like_insert_dom_sf"/>
</dbReference>
<dbReference type="InterPro" id="IPR005303">
    <property type="entry name" value="MOCOS_middle"/>
</dbReference>
<dbReference type="Pfam" id="PF03476">
    <property type="entry name" value="MOSC_N"/>
    <property type="match status" value="1"/>
</dbReference>
<dbReference type="Pfam" id="PF03473">
    <property type="entry name" value="MOSC"/>
    <property type="match status" value="1"/>
</dbReference>
<name>A0ABV7XBI5_9SPHN</name>
<protein>
    <submittedName>
        <fullName evidence="2">MOSC domain-containing protein</fullName>
    </submittedName>
</protein>
<evidence type="ECO:0000313" key="2">
    <source>
        <dbReference type="EMBL" id="MFC3712388.1"/>
    </source>
</evidence>
<evidence type="ECO:0000259" key="1">
    <source>
        <dbReference type="PROSITE" id="PS51340"/>
    </source>
</evidence>
<feature type="domain" description="MOSC" evidence="1">
    <location>
        <begin position="78"/>
        <end position="235"/>
    </location>
</feature>
<comment type="caution">
    <text evidence="2">The sequence shown here is derived from an EMBL/GenBank/DDBJ whole genome shotgun (WGS) entry which is preliminary data.</text>
</comment>